<reference evidence="10" key="2">
    <citation type="submission" date="2024-10" db="UniProtKB">
        <authorList>
            <consortium name="EnsemblProtists"/>
        </authorList>
    </citation>
    <scope>IDENTIFICATION</scope>
</reference>
<dbReference type="Gene3D" id="3.40.50.10190">
    <property type="entry name" value="BRCT domain"/>
    <property type="match status" value="1"/>
</dbReference>
<dbReference type="PANTHER" id="PTHR12162">
    <property type="entry name" value="NIBRIN-RELATED"/>
    <property type="match status" value="1"/>
</dbReference>
<evidence type="ECO:0000256" key="6">
    <source>
        <dbReference type="ARBA" id="ARBA00023242"/>
    </source>
</evidence>
<dbReference type="PANTHER" id="PTHR12162:SF0">
    <property type="entry name" value="NIBRIN"/>
    <property type="match status" value="1"/>
</dbReference>
<dbReference type="Pfam" id="PF00498">
    <property type="entry name" value="FHA"/>
    <property type="match status" value="1"/>
</dbReference>
<dbReference type="Gene3D" id="3.80.10.10">
    <property type="entry name" value="Ribonuclease Inhibitor"/>
    <property type="match status" value="1"/>
</dbReference>
<dbReference type="STRING" id="2903.R1FKA0"/>
<dbReference type="GO" id="GO:0005694">
    <property type="term" value="C:chromosome"/>
    <property type="evidence" value="ECO:0007669"/>
    <property type="project" value="UniProtKB-SubCell"/>
</dbReference>
<evidence type="ECO:0000256" key="8">
    <source>
        <dbReference type="SAM" id="MobiDB-lite"/>
    </source>
</evidence>
<comment type="subcellular location">
    <subcellularLocation>
        <location evidence="2">Chromosome</location>
    </subcellularLocation>
    <subcellularLocation>
        <location evidence="1">Nucleus</location>
    </subcellularLocation>
</comment>
<evidence type="ECO:0000256" key="2">
    <source>
        <dbReference type="ARBA" id="ARBA00004286"/>
    </source>
</evidence>
<dbReference type="GO" id="GO:0003684">
    <property type="term" value="F:damaged DNA binding"/>
    <property type="evidence" value="ECO:0007669"/>
    <property type="project" value="TreeGrafter"/>
</dbReference>
<evidence type="ECO:0000256" key="5">
    <source>
        <dbReference type="ARBA" id="ARBA00023204"/>
    </source>
</evidence>
<keyword evidence="5" id="KW-0234">DNA repair</keyword>
<keyword evidence="11" id="KW-1185">Reference proteome</keyword>
<dbReference type="CDD" id="cd17741">
    <property type="entry name" value="BRCT_nibrin"/>
    <property type="match status" value="1"/>
</dbReference>
<evidence type="ECO:0000259" key="9">
    <source>
        <dbReference type="PROSITE" id="PS50006"/>
    </source>
</evidence>
<dbReference type="GO" id="GO:0000724">
    <property type="term" value="P:double-strand break repair via homologous recombination"/>
    <property type="evidence" value="ECO:0007669"/>
    <property type="project" value="TreeGrafter"/>
</dbReference>
<dbReference type="SMART" id="SM00240">
    <property type="entry name" value="FHA"/>
    <property type="match status" value="1"/>
</dbReference>
<feature type="domain" description="FHA" evidence="9">
    <location>
        <begin position="231"/>
        <end position="283"/>
    </location>
</feature>
<dbReference type="PROSITE" id="PS50006">
    <property type="entry name" value="FHA_DOMAIN"/>
    <property type="match status" value="1"/>
</dbReference>
<reference evidence="11" key="1">
    <citation type="journal article" date="2013" name="Nature">
        <title>Pan genome of the phytoplankton Emiliania underpins its global distribution.</title>
        <authorList>
            <person name="Read B.A."/>
            <person name="Kegel J."/>
            <person name="Klute M.J."/>
            <person name="Kuo A."/>
            <person name="Lefebvre S.C."/>
            <person name="Maumus F."/>
            <person name="Mayer C."/>
            <person name="Miller J."/>
            <person name="Monier A."/>
            <person name="Salamov A."/>
            <person name="Young J."/>
            <person name="Aguilar M."/>
            <person name="Claverie J.M."/>
            <person name="Frickenhaus S."/>
            <person name="Gonzalez K."/>
            <person name="Herman E.K."/>
            <person name="Lin Y.C."/>
            <person name="Napier J."/>
            <person name="Ogata H."/>
            <person name="Sarno A.F."/>
            <person name="Shmutz J."/>
            <person name="Schroeder D."/>
            <person name="de Vargas C."/>
            <person name="Verret F."/>
            <person name="von Dassow P."/>
            <person name="Valentin K."/>
            <person name="Van de Peer Y."/>
            <person name="Wheeler G."/>
            <person name="Dacks J.B."/>
            <person name="Delwiche C.F."/>
            <person name="Dyhrman S.T."/>
            <person name="Glockner G."/>
            <person name="John U."/>
            <person name="Richards T."/>
            <person name="Worden A.Z."/>
            <person name="Zhang X."/>
            <person name="Grigoriev I.V."/>
            <person name="Allen A.E."/>
            <person name="Bidle K."/>
            <person name="Borodovsky M."/>
            <person name="Bowler C."/>
            <person name="Brownlee C."/>
            <person name="Cock J.M."/>
            <person name="Elias M."/>
            <person name="Gladyshev V.N."/>
            <person name="Groth M."/>
            <person name="Guda C."/>
            <person name="Hadaegh A."/>
            <person name="Iglesias-Rodriguez M.D."/>
            <person name="Jenkins J."/>
            <person name="Jones B.M."/>
            <person name="Lawson T."/>
            <person name="Leese F."/>
            <person name="Lindquist E."/>
            <person name="Lobanov A."/>
            <person name="Lomsadze A."/>
            <person name="Malik S.B."/>
            <person name="Marsh M.E."/>
            <person name="Mackinder L."/>
            <person name="Mock T."/>
            <person name="Mueller-Roeber B."/>
            <person name="Pagarete A."/>
            <person name="Parker M."/>
            <person name="Probert I."/>
            <person name="Quesneville H."/>
            <person name="Raines C."/>
            <person name="Rensing S.A."/>
            <person name="Riano-Pachon D.M."/>
            <person name="Richier S."/>
            <person name="Rokitta S."/>
            <person name="Shiraiwa Y."/>
            <person name="Soanes D.M."/>
            <person name="van der Giezen M."/>
            <person name="Wahlund T.M."/>
            <person name="Williams B."/>
            <person name="Wilson W."/>
            <person name="Wolfe G."/>
            <person name="Wurch L.L."/>
        </authorList>
    </citation>
    <scope>NUCLEOTIDE SEQUENCE</scope>
</reference>
<dbReference type="AlphaFoldDB" id="A0A0D3KJQ1"/>
<keyword evidence="4" id="KW-0227">DNA damage</keyword>
<dbReference type="InterPro" id="IPR036420">
    <property type="entry name" value="BRCT_dom_sf"/>
</dbReference>
<dbReference type="KEGG" id="ehx:EMIHUDRAFT_122589"/>
<dbReference type="SUPFAM" id="SSF52113">
    <property type="entry name" value="BRCT domain"/>
    <property type="match status" value="1"/>
</dbReference>
<dbReference type="Proteomes" id="UP000013827">
    <property type="component" value="Unassembled WGS sequence"/>
</dbReference>
<dbReference type="CDD" id="cd22667">
    <property type="entry name" value="FHA_NBN"/>
    <property type="match status" value="1"/>
</dbReference>
<name>A0A0D3KJQ1_EMIH1</name>
<proteinExistence type="inferred from homology"/>
<dbReference type="SUPFAM" id="SSF52047">
    <property type="entry name" value="RNI-like"/>
    <property type="match status" value="1"/>
</dbReference>
<dbReference type="Gene3D" id="2.60.200.20">
    <property type="match status" value="1"/>
</dbReference>
<dbReference type="EnsemblProtists" id="EOD35986">
    <property type="protein sequence ID" value="EOD35986"/>
    <property type="gene ID" value="EMIHUDRAFT_122589"/>
</dbReference>
<dbReference type="GO" id="GO:0030870">
    <property type="term" value="C:Mre11 complex"/>
    <property type="evidence" value="ECO:0007669"/>
    <property type="project" value="InterPro"/>
</dbReference>
<dbReference type="HOGENOM" id="CLU_569175_0_0_1"/>
<dbReference type="RefSeq" id="XP_005788415.1">
    <property type="nucleotide sequence ID" value="XM_005788358.1"/>
</dbReference>
<dbReference type="InterPro" id="IPR032675">
    <property type="entry name" value="LRR_dom_sf"/>
</dbReference>
<keyword evidence="3" id="KW-0158">Chromosome</keyword>
<keyword evidence="6" id="KW-0539">Nucleus</keyword>
<evidence type="ECO:0000313" key="10">
    <source>
        <dbReference type="EnsemblProtists" id="EOD35986"/>
    </source>
</evidence>
<accession>A0A0D3KJQ1</accession>
<evidence type="ECO:0000256" key="3">
    <source>
        <dbReference type="ARBA" id="ARBA00022454"/>
    </source>
</evidence>
<dbReference type="PaxDb" id="2903-EOD35986"/>
<dbReference type="GeneID" id="17281257"/>
<dbReference type="SUPFAM" id="SSF49879">
    <property type="entry name" value="SMAD/FHA domain"/>
    <property type="match status" value="1"/>
</dbReference>
<evidence type="ECO:0000256" key="7">
    <source>
        <dbReference type="ARBA" id="ARBA00044757"/>
    </source>
</evidence>
<evidence type="ECO:0000313" key="11">
    <source>
        <dbReference type="Proteomes" id="UP000013827"/>
    </source>
</evidence>
<comment type="similarity">
    <text evidence="7">Belongs to the Nibrin family.</text>
</comment>
<dbReference type="GO" id="GO:0007095">
    <property type="term" value="P:mitotic G2 DNA damage checkpoint signaling"/>
    <property type="evidence" value="ECO:0007669"/>
    <property type="project" value="InterPro"/>
</dbReference>
<evidence type="ECO:0000256" key="4">
    <source>
        <dbReference type="ARBA" id="ARBA00022763"/>
    </source>
</evidence>
<sequence>MASEASAAALQMRADLAAGRMSMSEYARQARAAGETIGAVAAVLKEHAASAKPTATQAEAAGPAEASAETIPAGTYFGRTHGGPVHVVDGIYLPVVSAAGDAPPAEGSVEASLAWLRAQGGWGARAAERLGPDNDFLLDLDLSDTSGGGKVAGGKIGPEAAMHVARALADNRVLTSLNLGDNALGAEGAHHLARALTTNLLLTEEAQSMWLIADGSQTLGRLPVPGSEGPYTVGRHESADVTVTGDKSISRKHLELRVGEDGRTLRLTDLGSKFGTSVDNSKVDPGGTASLVDGASLSLGAKVLTVRHEPLVLCYSGLSKADTEVVQAAAARLVGVSASKEWADGHTSHLVMSKIKLTPKLMLALAHGCPVVAPAWVERVAARKAAAEPLPDPSAVGCSPTDATQPDIPAGCHAVRPERRSLFRGRKLAVLPGGEASSRGHTVSLLSLMGAEVVEADQADAASLSSHVSAGFESAHSRRG</sequence>
<dbReference type="InterPro" id="IPR000253">
    <property type="entry name" value="FHA_dom"/>
</dbReference>
<feature type="region of interest" description="Disordered" evidence="8">
    <location>
        <begin position="389"/>
        <end position="411"/>
    </location>
</feature>
<evidence type="ECO:0000256" key="1">
    <source>
        <dbReference type="ARBA" id="ARBA00004123"/>
    </source>
</evidence>
<dbReference type="SMART" id="SM00368">
    <property type="entry name" value="LRR_RI"/>
    <property type="match status" value="2"/>
</dbReference>
<dbReference type="InterPro" id="IPR008984">
    <property type="entry name" value="SMAD_FHA_dom_sf"/>
</dbReference>
<protein>
    <recommendedName>
        <fullName evidence="9">FHA domain-containing protein</fullName>
    </recommendedName>
</protein>
<organism evidence="10 11">
    <name type="scientific">Emiliania huxleyi (strain CCMP1516)</name>
    <dbReference type="NCBI Taxonomy" id="280463"/>
    <lineage>
        <taxon>Eukaryota</taxon>
        <taxon>Haptista</taxon>
        <taxon>Haptophyta</taxon>
        <taxon>Prymnesiophyceae</taxon>
        <taxon>Isochrysidales</taxon>
        <taxon>Noelaerhabdaceae</taxon>
        <taxon>Emiliania</taxon>
    </lineage>
</organism>
<dbReference type="InterPro" id="IPR040227">
    <property type="entry name" value="Nibrin-rel"/>
</dbReference>